<dbReference type="InterPro" id="IPR050177">
    <property type="entry name" value="Lipid_A_modif_metabolic_enz"/>
</dbReference>
<organism evidence="2">
    <name type="scientific">uncultured Dysgonomonas sp</name>
    <dbReference type="NCBI Taxonomy" id="206096"/>
    <lineage>
        <taxon>Bacteria</taxon>
        <taxon>Pseudomonadati</taxon>
        <taxon>Bacteroidota</taxon>
        <taxon>Bacteroidia</taxon>
        <taxon>Bacteroidales</taxon>
        <taxon>Dysgonomonadaceae</taxon>
        <taxon>Dysgonomonas</taxon>
        <taxon>environmental samples</taxon>
    </lineage>
</organism>
<dbReference type="Gene3D" id="3.90.25.10">
    <property type="entry name" value="UDP-galactose 4-epimerase, domain 1"/>
    <property type="match status" value="1"/>
</dbReference>
<dbReference type="PANTHER" id="PTHR43245">
    <property type="entry name" value="BIFUNCTIONAL POLYMYXIN RESISTANCE PROTEIN ARNA"/>
    <property type="match status" value="1"/>
</dbReference>
<dbReference type="Pfam" id="PF01370">
    <property type="entry name" value="Epimerase"/>
    <property type="match status" value="1"/>
</dbReference>
<protein>
    <submittedName>
        <fullName evidence="2">Vi polysaccharide biosynthesis protein VipB/TviC</fullName>
    </submittedName>
</protein>
<dbReference type="AlphaFoldDB" id="A0A212J5G8"/>
<dbReference type="Gene3D" id="3.40.50.720">
    <property type="entry name" value="NAD(P)-binding Rossmann-like Domain"/>
    <property type="match status" value="1"/>
</dbReference>
<evidence type="ECO:0000259" key="1">
    <source>
        <dbReference type="Pfam" id="PF01370"/>
    </source>
</evidence>
<name>A0A212J5G8_9BACT</name>
<reference evidence="2" key="1">
    <citation type="submission" date="2016-04" db="EMBL/GenBank/DDBJ databases">
        <authorList>
            <person name="Evans L.H."/>
            <person name="Alamgir A."/>
            <person name="Owens N."/>
            <person name="Weber N.D."/>
            <person name="Virtaneva K."/>
            <person name="Barbian K."/>
            <person name="Babar A."/>
            <person name="Rosenke K."/>
        </authorList>
    </citation>
    <scope>NUCLEOTIDE SEQUENCE</scope>
    <source>
        <strain evidence="2">86-2</strain>
    </source>
</reference>
<evidence type="ECO:0000313" key="2">
    <source>
        <dbReference type="EMBL" id="SBV94405.1"/>
    </source>
</evidence>
<dbReference type="PANTHER" id="PTHR43245:SF13">
    <property type="entry name" value="UDP-D-APIOSE_UDP-D-XYLOSE SYNTHASE 2"/>
    <property type="match status" value="1"/>
</dbReference>
<dbReference type="EMBL" id="FLUL01000001">
    <property type="protein sequence ID" value="SBV94405.1"/>
    <property type="molecule type" value="Genomic_DNA"/>
</dbReference>
<accession>A0A212J5G8</accession>
<gene>
    <name evidence="2" type="primary">vipB</name>
    <name evidence="2" type="ORF">KL86DYS2_10722</name>
</gene>
<dbReference type="SUPFAM" id="SSF51735">
    <property type="entry name" value="NAD(P)-binding Rossmann-fold domains"/>
    <property type="match status" value="1"/>
</dbReference>
<sequence length="338" mass="37991">MDMEKNMDMIQNQKLDNSRILITGGAGFIGSNLCEELLKYNCEVICFDNFSTGKMENILPFFDKKNFRLIVGDVRNYDDCLNAIKGVDYVLHEAALGSVPRSIKDPITSNEVNVSGFLNMLFAAKEVGVKRFIYAASSSTYGDSASLPKVEDVIGKPLSPYAITKYVNELYADVFSRTYGIECIGLRYFNVFGKRQDPNGAYAAVIPLFVKKLINHESPVINGDGEYSRDFTYVKNVIQMNLLALMTSNPSALNTIYNTAFGERTTLNQLVEYLKEYLSEYDPQIAMVDIIHGPNRVGDIPHSLASIDKAKALLDYNPKYSMKEGLKEAVEWYWSNLK</sequence>
<feature type="domain" description="NAD-dependent epimerase/dehydratase" evidence="1">
    <location>
        <begin position="20"/>
        <end position="258"/>
    </location>
</feature>
<dbReference type="CDD" id="cd05256">
    <property type="entry name" value="UDP_AE_SDR_e"/>
    <property type="match status" value="1"/>
</dbReference>
<dbReference type="InterPro" id="IPR001509">
    <property type="entry name" value="Epimerase_deHydtase"/>
</dbReference>
<proteinExistence type="predicted"/>
<dbReference type="InterPro" id="IPR036291">
    <property type="entry name" value="NAD(P)-bd_dom_sf"/>
</dbReference>